<accession>A0A370T9K2</accession>
<sequence>MDDQPPPPPYSPHSPDGTSSQNSIEPAGLAPAYNHSSTIDPSTSILAVHLFPDNHHLPQESNDLSASSLGANPYFVSRPPYRPPPSRIISHRIVLQPDSSLDEIQLPPLFSERGVDEQDWLTFRNHLFPAHGLTGNNQKGDTMYRRDEKWSLDPSNERANDLVNPGPSNSTKGLKDGDPEKDCSRLPNIHKVVKEWNAGFFEPRGLLVIAKTLPQSSSKRKDLDSHSTFGGTILAKAAARGDFKIVEGLLLQGADPDIQPYSSSPAIYDAAANKHPSVVDLLLRHGAKVDTKPSTTHLVASQGDVQTLAILLKYGADPNHKDWTGSSSLFDAAGRGDVLVLKLLLAYGADPNYANTGGHSALYYAIKRRDSTVVQLLLDHGADPNRRPWTGQPCVHLAASQGDVETVRALIAKRADVNATPTMSETALGSAISRGDADMIRLLLENGADVNTKPLGGQSPLFLVASKGDIALLRLLLEKGANVDESPPGFPSALYMAIHREDLETSKVLVEFGANAKTGNSLSVAVDHGNLNAVRLLLDHGADPNSKPTGGQMPLYSAAAKGDTNSMQLLLEKGAKVDWSPIGYSTALYMAVVREDANVVKVLLGYGADVNVTAAGGETVLGHAMKSGSEEIKRLFSAEKGNHYPPEKKG</sequence>
<evidence type="ECO:0000256" key="3">
    <source>
        <dbReference type="PROSITE-ProRule" id="PRU00023"/>
    </source>
</evidence>
<evidence type="ECO:0000313" key="5">
    <source>
        <dbReference type="EMBL" id="RDL30330.1"/>
    </source>
</evidence>
<feature type="repeat" description="ANK" evidence="3">
    <location>
        <begin position="229"/>
        <end position="261"/>
    </location>
</feature>
<dbReference type="OrthoDB" id="194358at2759"/>
<dbReference type="InterPro" id="IPR036770">
    <property type="entry name" value="Ankyrin_rpt-contain_sf"/>
</dbReference>
<dbReference type="AlphaFoldDB" id="A0A370T9K2"/>
<proteinExistence type="predicted"/>
<dbReference type="RefSeq" id="XP_031864855.1">
    <property type="nucleotide sequence ID" value="XM_032018831.1"/>
</dbReference>
<feature type="repeat" description="ANK" evidence="3">
    <location>
        <begin position="550"/>
        <end position="578"/>
    </location>
</feature>
<feature type="repeat" description="ANK" evidence="3">
    <location>
        <begin position="456"/>
        <end position="488"/>
    </location>
</feature>
<feature type="region of interest" description="Disordered" evidence="4">
    <location>
        <begin position="1"/>
        <end position="36"/>
    </location>
</feature>
<gene>
    <name evidence="5" type="ORF">BP5553_10208</name>
</gene>
<comment type="caution">
    <text evidence="5">The sequence shown here is derived from an EMBL/GenBank/DDBJ whole genome shotgun (WGS) entry which is preliminary data.</text>
</comment>
<dbReference type="Pfam" id="PF12796">
    <property type="entry name" value="Ank_2"/>
    <property type="match status" value="3"/>
</dbReference>
<evidence type="ECO:0000256" key="2">
    <source>
        <dbReference type="ARBA" id="ARBA00023043"/>
    </source>
</evidence>
<feature type="repeat" description="ANK" evidence="3">
    <location>
        <begin position="324"/>
        <end position="356"/>
    </location>
</feature>
<dbReference type="Proteomes" id="UP000254866">
    <property type="component" value="Unassembled WGS sequence"/>
</dbReference>
<reference evidence="5 6" key="1">
    <citation type="journal article" date="2018" name="IMA Fungus">
        <title>IMA Genome-F 9: Draft genome sequence of Annulohypoxylon stygium, Aspergillus mulundensis, Berkeleyomyces basicola (syn. Thielaviopsis basicola), Ceratocystis smalleyi, two Cercospora beticola strains, Coleophoma cylindrospora, Fusarium fracticaudum, Phialophora cf. hyalina, and Morchella septimelata.</title>
        <authorList>
            <person name="Wingfield B.D."/>
            <person name="Bills G.F."/>
            <person name="Dong Y."/>
            <person name="Huang W."/>
            <person name="Nel W.J."/>
            <person name="Swalarsk-Parry B.S."/>
            <person name="Vaghefi N."/>
            <person name="Wilken P.M."/>
            <person name="An Z."/>
            <person name="de Beer Z.W."/>
            <person name="De Vos L."/>
            <person name="Chen L."/>
            <person name="Duong T.A."/>
            <person name="Gao Y."/>
            <person name="Hammerbacher A."/>
            <person name="Kikkert J.R."/>
            <person name="Li Y."/>
            <person name="Li H."/>
            <person name="Li K."/>
            <person name="Li Q."/>
            <person name="Liu X."/>
            <person name="Ma X."/>
            <person name="Naidoo K."/>
            <person name="Pethybridge S.J."/>
            <person name="Sun J."/>
            <person name="Steenkamp E.T."/>
            <person name="van der Nest M.A."/>
            <person name="van Wyk S."/>
            <person name="Wingfield M.J."/>
            <person name="Xiong C."/>
            <person name="Yue Q."/>
            <person name="Zhang X."/>
        </authorList>
    </citation>
    <scope>NUCLEOTIDE SEQUENCE [LARGE SCALE GENOMIC DNA]</scope>
    <source>
        <strain evidence="5 6">BP 5553</strain>
    </source>
</reference>
<feature type="repeat" description="ANK" evidence="3">
    <location>
        <begin position="262"/>
        <end position="294"/>
    </location>
</feature>
<dbReference type="PANTHER" id="PTHR46680:SF3">
    <property type="entry name" value="NF-KAPPA-B INHIBITOR CACTUS"/>
    <property type="match status" value="1"/>
</dbReference>
<dbReference type="GO" id="GO:0051059">
    <property type="term" value="F:NF-kappaB binding"/>
    <property type="evidence" value="ECO:0007669"/>
    <property type="project" value="TreeGrafter"/>
</dbReference>
<feature type="compositionally biased region" description="Pro residues" evidence="4">
    <location>
        <begin position="1"/>
        <end position="12"/>
    </location>
</feature>
<dbReference type="PROSITE" id="PS50088">
    <property type="entry name" value="ANK_REPEAT"/>
    <property type="match status" value="11"/>
</dbReference>
<evidence type="ECO:0000313" key="6">
    <source>
        <dbReference type="Proteomes" id="UP000254866"/>
    </source>
</evidence>
<dbReference type="GO" id="GO:0071356">
    <property type="term" value="P:cellular response to tumor necrosis factor"/>
    <property type="evidence" value="ECO:0007669"/>
    <property type="project" value="TreeGrafter"/>
</dbReference>
<feature type="repeat" description="ANK" evidence="3">
    <location>
        <begin position="517"/>
        <end position="549"/>
    </location>
</feature>
<feature type="region of interest" description="Disordered" evidence="4">
    <location>
        <begin position="152"/>
        <end position="181"/>
    </location>
</feature>
<keyword evidence="6" id="KW-1185">Reference proteome</keyword>
<dbReference type="STRING" id="2656787.A0A370T9K2"/>
<dbReference type="InterPro" id="IPR002110">
    <property type="entry name" value="Ankyrin_rpt"/>
</dbReference>
<feature type="repeat" description="ANK" evidence="3">
    <location>
        <begin position="583"/>
        <end position="615"/>
    </location>
</feature>
<evidence type="ECO:0000256" key="1">
    <source>
        <dbReference type="ARBA" id="ARBA00022737"/>
    </source>
</evidence>
<dbReference type="SUPFAM" id="SSF48403">
    <property type="entry name" value="Ankyrin repeat"/>
    <property type="match status" value="2"/>
</dbReference>
<dbReference type="Gene3D" id="1.25.40.20">
    <property type="entry name" value="Ankyrin repeat-containing domain"/>
    <property type="match status" value="2"/>
</dbReference>
<dbReference type="Pfam" id="PF00023">
    <property type="entry name" value="Ank"/>
    <property type="match status" value="1"/>
</dbReference>
<evidence type="ECO:0000256" key="4">
    <source>
        <dbReference type="SAM" id="MobiDB-lite"/>
    </source>
</evidence>
<protein>
    <submittedName>
        <fullName evidence="5">Uncharacterized protein</fullName>
    </submittedName>
</protein>
<dbReference type="SMART" id="SM00248">
    <property type="entry name" value="ANK"/>
    <property type="match status" value="12"/>
</dbReference>
<name>A0A370T9K2_9HELO</name>
<dbReference type="GeneID" id="43603057"/>
<feature type="repeat" description="ANK" evidence="3">
    <location>
        <begin position="291"/>
        <end position="323"/>
    </location>
</feature>
<dbReference type="GO" id="GO:0005829">
    <property type="term" value="C:cytosol"/>
    <property type="evidence" value="ECO:0007669"/>
    <property type="project" value="TreeGrafter"/>
</dbReference>
<feature type="repeat" description="ANK" evidence="3">
    <location>
        <begin position="357"/>
        <end position="389"/>
    </location>
</feature>
<dbReference type="EMBL" id="NPIC01000015">
    <property type="protein sequence ID" value="RDL30330.1"/>
    <property type="molecule type" value="Genomic_DNA"/>
</dbReference>
<dbReference type="PANTHER" id="PTHR46680">
    <property type="entry name" value="NF-KAPPA-B INHIBITOR ALPHA"/>
    <property type="match status" value="1"/>
</dbReference>
<feature type="repeat" description="ANK" evidence="3">
    <location>
        <begin position="423"/>
        <end position="455"/>
    </location>
</feature>
<dbReference type="InterPro" id="IPR051070">
    <property type="entry name" value="NF-kappa-B_inhibitor"/>
</dbReference>
<feature type="repeat" description="ANK" evidence="3">
    <location>
        <begin position="390"/>
        <end position="422"/>
    </location>
</feature>
<keyword evidence="2 3" id="KW-0040">ANK repeat</keyword>
<organism evidence="5 6">
    <name type="scientific">Venustampulla echinocandica</name>
    <dbReference type="NCBI Taxonomy" id="2656787"/>
    <lineage>
        <taxon>Eukaryota</taxon>
        <taxon>Fungi</taxon>
        <taxon>Dikarya</taxon>
        <taxon>Ascomycota</taxon>
        <taxon>Pezizomycotina</taxon>
        <taxon>Leotiomycetes</taxon>
        <taxon>Helotiales</taxon>
        <taxon>Pleuroascaceae</taxon>
        <taxon>Venustampulla</taxon>
    </lineage>
</organism>
<keyword evidence="1" id="KW-0677">Repeat</keyword>
<dbReference type="PRINTS" id="PR01415">
    <property type="entry name" value="ANKYRIN"/>
</dbReference>
<dbReference type="PROSITE" id="PS50297">
    <property type="entry name" value="ANK_REP_REGION"/>
    <property type="match status" value="8"/>
</dbReference>
<dbReference type="Pfam" id="PF13637">
    <property type="entry name" value="Ank_4"/>
    <property type="match status" value="1"/>
</dbReference>